<accession>A0ACA9Q6W6</accession>
<sequence length="68" mass="7435">MNKNIVVLGAGISGLSTATFLLQQEKDIKIHIIASIFPNDPEASSNEYTSTVAGAHWRSHAENDIRQQ</sequence>
<proteinExistence type="predicted"/>
<feature type="non-terminal residue" evidence="1">
    <location>
        <position position="68"/>
    </location>
</feature>
<protein>
    <submittedName>
        <fullName evidence="1">5712_t:CDS:1</fullName>
    </submittedName>
</protein>
<organism evidence="1 2">
    <name type="scientific">Racocetra persica</name>
    <dbReference type="NCBI Taxonomy" id="160502"/>
    <lineage>
        <taxon>Eukaryota</taxon>
        <taxon>Fungi</taxon>
        <taxon>Fungi incertae sedis</taxon>
        <taxon>Mucoromycota</taxon>
        <taxon>Glomeromycotina</taxon>
        <taxon>Glomeromycetes</taxon>
        <taxon>Diversisporales</taxon>
        <taxon>Gigasporaceae</taxon>
        <taxon>Racocetra</taxon>
    </lineage>
</organism>
<name>A0ACA9Q6W6_9GLOM</name>
<keyword evidence="2" id="KW-1185">Reference proteome</keyword>
<dbReference type="Proteomes" id="UP000789920">
    <property type="component" value="Unassembled WGS sequence"/>
</dbReference>
<comment type="caution">
    <text evidence="1">The sequence shown here is derived from an EMBL/GenBank/DDBJ whole genome shotgun (WGS) entry which is preliminary data.</text>
</comment>
<gene>
    <name evidence="1" type="ORF">RPERSI_LOCUS12883</name>
</gene>
<evidence type="ECO:0000313" key="2">
    <source>
        <dbReference type="Proteomes" id="UP000789920"/>
    </source>
</evidence>
<evidence type="ECO:0000313" key="1">
    <source>
        <dbReference type="EMBL" id="CAG8738217.1"/>
    </source>
</evidence>
<reference evidence="1" key="1">
    <citation type="submission" date="2021-06" db="EMBL/GenBank/DDBJ databases">
        <authorList>
            <person name="Kallberg Y."/>
            <person name="Tangrot J."/>
            <person name="Rosling A."/>
        </authorList>
    </citation>
    <scope>NUCLEOTIDE SEQUENCE</scope>
    <source>
        <strain evidence="1">MA461A</strain>
    </source>
</reference>
<dbReference type="EMBL" id="CAJVQC010027981">
    <property type="protein sequence ID" value="CAG8738217.1"/>
    <property type="molecule type" value="Genomic_DNA"/>
</dbReference>